<dbReference type="InterPro" id="IPR009836">
    <property type="entry name" value="GRDP-like"/>
</dbReference>
<organism evidence="1 2">
    <name type="scientific">Ditylenchus dipsaci</name>
    <dbReference type="NCBI Taxonomy" id="166011"/>
    <lineage>
        <taxon>Eukaryota</taxon>
        <taxon>Metazoa</taxon>
        <taxon>Ecdysozoa</taxon>
        <taxon>Nematoda</taxon>
        <taxon>Chromadorea</taxon>
        <taxon>Rhabditida</taxon>
        <taxon>Tylenchina</taxon>
        <taxon>Tylenchomorpha</taxon>
        <taxon>Sphaerularioidea</taxon>
        <taxon>Anguinidae</taxon>
        <taxon>Anguininae</taxon>
        <taxon>Ditylenchus</taxon>
    </lineage>
</organism>
<evidence type="ECO:0000313" key="2">
    <source>
        <dbReference type="WBParaSite" id="jg5432"/>
    </source>
</evidence>
<dbReference type="PANTHER" id="PTHR34365:SF7">
    <property type="entry name" value="GLYCINE-RICH DOMAIN-CONTAINING PROTEIN 1"/>
    <property type="match status" value="1"/>
</dbReference>
<dbReference type="Proteomes" id="UP000887574">
    <property type="component" value="Unplaced"/>
</dbReference>
<accession>A0A915EHL0</accession>
<evidence type="ECO:0000313" key="1">
    <source>
        <dbReference type="Proteomes" id="UP000887574"/>
    </source>
</evidence>
<protein>
    <submittedName>
        <fullName evidence="2">Uncharacterized protein</fullName>
    </submittedName>
</protein>
<name>A0A915EHL0_9BILA</name>
<dbReference type="Pfam" id="PF07173">
    <property type="entry name" value="GRDP-like"/>
    <property type="match status" value="1"/>
</dbReference>
<reference evidence="2" key="1">
    <citation type="submission" date="2022-11" db="UniProtKB">
        <authorList>
            <consortium name="WormBaseParasite"/>
        </authorList>
    </citation>
    <scope>IDENTIFICATION</scope>
</reference>
<dbReference type="WBParaSite" id="jg5432">
    <property type="protein sequence ID" value="jg5432"/>
    <property type="gene ID" value="jg5432"/>
</dbReference>
<sequence length="111" mass="12880">MSRLVNFVSRSISLDLLKATERELALLKAIEYDSVGQTSTTSLNSIRRYECFGCLLRLLLYPDADLMPPLDVYWPWHCHMLNPEVYVKDCTSMLGDVIHHQHIDWSQRNAL</sequence>
<keyword evidence="1" id="KW-1185">Reference proteome</keyword>
<dbReference type="PANTHER" id="PTHR34365">
    <property type="entry name" value="ENOLASE (DUF1399)"/>
    <property type="match status" value="1"/>
</dbReference>
<dbReference type="AlphaFoldDB" id="A0A915EHL0"/>
<proteinExistence type="predicted"/>